<gene>
    <name evidence="1" type="ORF">BJ999_005821</name>
</gene>
<comment type="caution">
    <text evidence="1">The sequence shown here is derived from an EMBL/GenBank/DDBJ whole genome shotgun (WGS) entry which is preliminary data.</text>
</comment>
<keyword evidence="2" id="KW-1185">Reference proteome</keyword>
<dbReference type="Proteomes" id="UP000591272">
    <property type="component" value="Unassembled WGS sequence"/>
</dbReference>
<dbReference type="EMBL" id="JACCBT010000001">
    <property type="protein sequence ID" value="NYE15525.1"/>
    <property type="molecule type" value="Genomic_DNA"/>
</dbReference>
<protein>
    <submittedName>
        <fullName evidence="1">Uncharacterized protein</fullName>
    </submittedName>
</protein>
<organism evidence="1 2">
    <name type="scientific">Actinomadura citrea</name>
    <dbReference type="NCBI Taxonomy" id="46158"/>
    <lineage>
        <taxon>Bacteria</taxon>
        <taxon>Bacillati</taxon>
        <taxon>Actinomycetota</taxon>
        <taxon>Actinomycetes</taxon>
        <taxon>Streptosporangiales</taxon>
        <taxon>Thermomonosporaceae</taxon>
        <taxon>Actinomadura</taxon>
    </lineage>
</organism>
<name>A0A7Y9GFG9_9ACTN</name>
<sequence length="715" mass="75130">MTGAPGVLTTSALDTPAASPADVVPSPFAAVSGRPPLLDPSALRTEPTGADVEAWWDALVAAGLDVRQPSALLTQLDALLVAATGLDGQDLLDNLAARTALVRGLVAHALVQLGPALERAGAVVGALPVTSPIVDYVAGRENLVSAALQSAADISVFVPVPLSAAVSSSTRLAGFLTSDAPEAKAVKAAALEFAQGVYDGFMMSGLVDPSIGNRFYEQAVANARALHVLLPTIVDAGLVYGIVVQPLVDVLDLIKLVFGDLMGIVKTLRLLGAAAVADPAVAHGLGVLIGQQQASSFEASLFETGPATFYFTLSTAIGELLQNTVLGATGAGLVMVVGTKALRATKVTAAAAKLIVTVVEHLPGSAPGRERLIAALRAMADAFDNRWRLLEELAGDSEEVLAAIRRLLAREDLRKLLYDLSDYAEEARGDLDPALPDAKLVAEIKAREVQVLAVLTRLGGMTDVELDGVAAYRRIWSEDGPPRGMTTPWTDALGSPEGDKGGNQDTRWFDLLDGDPVGTGLWALLGELDPVTNGRGLYAVLVDFWAGDSKTAGAIGSLYGARDLYRELSPDHPDVRFDFEITFTGPEGRRDLDVVVFRGDDSPPDGVMGFLLVVEIKNIVGGLISDRLKSQMARDLARHIGAGDVDFAKLRWLVPAADLKALERPLGDAFRAALNDDRVQDAVAASPHDMIDVMTRLDAAIRGGRLIGSFDVNAP</sequence>
<reference evidence="1 2" key="1">
    <citation type="submission" date="2020-07" db="EMBL/GenBank/DDBJ databases">
        <title>Sequencing the genomes of 1000 actinobacteria strains.</title>
        <authorList>
            <person name="Klenk H.-P."/>
        </authorList>
    </citation>
    <scope>NUCLEOTIDE SEQUENCE [LARGE SCALE GENOMIC DNA]</scope>
    <source>
        <strain evidence="1 2">DSM 43461</strain>
    </source>
</reference>
<proteinExistence type="predicted"/>
<dbReference type="RefSeq" id="WP_179836205.1">
    <property type="nucleotide sequence ID" value="NZ_BMRD01000004.1"/>
</dbReference>
<dbReference type="AlphaFoldDB" id="A0A7Y9GFG9"/>
<evidence type="ECO:0000313" key="2">
    <source>
        <dbReference type="Proteomes" id="UP000591272"/>
    </source>
</evidence>
<evidence type="ECO:0000313" key="1">
    <source>
        <dbReference type="EMBL" id="NYE15525.1"/>
    </source>
</evidence>
<accession>A0A7Y9GFG9</accession>